<feature type="domain" description="P-type ATPase A" evidence="2">
    <location>
        <begin position="101"/>
        <end position="151"/>
    </location>
</feature>
<dbReference type="Pfam" id="PF00122">
    <property type="entry name" value="E1-E2_ATPase"/>
    <property type="match status" value="1"/>
</dbReference>
<feature type="transmembrane region" description="Helical" evidence="1">
    <location>
        <begin position="34"/>
        <end position="57"/>
    </location>
</feature>
<feature type="domain" description="Cation-transporting P-type ATPase N-terminal" evidence="3">
    <location>
        <begin position="6"/>
        <end position="49"/>
    </location>
</feature>
<dbReference type="InterPro" id="IPR059000">
    <property type="entry name" value="ATPase_P-type_domA"/>
</dbReference>
<evidence type="ECO:0000259" key="3">
    <source>
        <dbReference type="Pfam" id="PF00690"/>
    </source>
</evidence>
<evidence type="ECO:0000313" key="5">
    <source>
        <dbReference type="Proteomes" id="UP000541444"/>
    </source>
</evidence>
<dbReference type="Proteomes" id="UP000541444">
    <property type="component" value="Unassembled WGS sequence"/>
</dbReference>
<keyword evidence="1" id="KW-0472">Membrane</keyword>
<organism evidence="4 5">
    <name type="scientific">Kingdonia uniflora</name>
    <dbReference type="NCBI Taxonomy" id="39325"/>
    <lineage>
        <taxon>Eukaryota</taxon>
        <taxon>Viridiplantae</taxon>
        <taxon>Streptophyta</taxon>
        <taxon>Embryophyta</taxon>
        <taxon>Tracheophyta</taxon>
        <taxon>Spermatophyta</taxon>
        <taxon>Magnoliopsida</taxon>
        <taxon>Ranunculales</taxon>
        <taxon>Circaeasteraceae</taxon>
        <taxon>Kingdonia</taxon>
    </lineage>
</organism>
<dbReference type="AlphaFoldDB" id="A0A7J7NTK2"/>
<comment type="caution">
    <text evidence="4">The sequence shown here is derived from an EMBL/GenBank/DDBJ whole genome shotgun (WGS) entry which is preliminary data.</text>
</comment>
<dbReference type="EMBL" id="JACGCM010000593">
    <property type="protein sequence ID" value="KAF6170312.1"/>
    <property type="molecule type" value="Genomic_DNA"/>
</dbReference>
<proteinExistence type="predicted"/>
<feature type="transmembrane region" description="Helical" evidence="1">
    <location>
        <begin position="69"/>
        <end position="85"/>
    </location>
</feature>
<evidence type="ECO:0000259" key="2">
    <source>
        <dbReference type="Pfam" id="PF00122"/>
    </source>
</evidence>
<dbReference type="SUPFAM" id="SSF81665">
    <property type="entry name" value="Calcium ATPase, transmembrane domain M"/>
    <property type="match status" value="1"/>
</dbReference>
<keyword evidence="1" id="KW-0812">Transmembrane</keyword>
<accession>A0A7J7NTK2</accession>
<gene>
    <name evidence="4" type="ORF">GIB67_043002</name>
</gene>
<reference evidence="4 5" key="1">
    <citation type="journal article" date="2020" name="IScience">
        <title>Genome Sequencing of the Endangered Kingdonia uniflora (Circaeasteraceae, Ranunculales) Reveals Potential Mechanisms of Evolutionary Specialization.</title>
        <authorList>
            <person name="Sun Y."/>
            <person name="Deng T."/>
            <person name="Zhang A."/>
            <person name="Moore M.J."/>
            <person name="Landis J.B."/>
            <person name="Lin N."/>
            <person name="Zhang H."/>
            <person name="Zhang X."/>
            <person name="Huang J."/>
            <person name="Zhang X."/>
            <person name="Sun H."/>
            <person name="Wang H."/>
        </authorList>
    </citation>
    <scope>NUCLEOTIDE SEQUENCE [LARGE SCALE GENOMIC DNA]</scope>
    <source>
        <strain evidence="4">TB1705</strain>
        <tissue evidence="4">Leaf</tissue>
    </source>
</reference>
<feature type="non-terminal residue" evidence="4">
    <location>
        <position position="1"/>
    </location>
</feature>
<dbReference type="SUPFAM" id="SSF81653">
    <property type="entry name" value="Calcium ATPase, transduction domain A"/>
    <property type="match status" value="1"/>
</dbReference>
<dbReference type="InterPro" id="IPR008250">
    <property type="entry name" value="ATPase_P-typ_transduc_dom_A_sf"/>
</dbReference>
<protein>
    <recommendedName>
        <fullName evidence="6">Plasma membrane ATPase</fullName>
    </recommendedName>
</protein>
<dbReference type="Gene3D" id="2.70.150.10">
    <property type="entry name" value="Calcium-transporting ATPase, cytoplasmic transduction domain A"/>
    <property type="match status" value="1"/>
</dbReference>
<dbReference type="InterPro" id="IPR023298">
    <property type="entry name" value="ATPase_P-typ_TM_dom_sf"/>
</dbReference>
<sequence length="156" mass="17576">CTRERLSFDSVQEHLELFRYNKLEKKKESKIFKFLGFMWNPLSWVMEATFIMAIALTQVGGKEPDYHDFIGILVLLIINSTISFIEENNAGNAAAALMARLAPKAKVFRDGKWNEEDATVLVPEDIISIKLGDIVPADARILEGDALKIDQVPSNH</sequence>
<evidence type="ECO:0000256" key="1">
    <source>
        <dbReference type="SAM" id="Phobius"/>
    </source>
</evidence>
<dbReference type="OrthoDB" id="116380at2759"/>
<dbReference type="Gene3D" id="1.20.1110.10">
    <property type="entry name" value="Calcium-transporting ATPase, transmembrane domain"/>
    <property type="match status" value="1"/>
</dbReference>
<dbReference type="InterPro" id="IPR004014">
    <property type="entry name" value="ATPase_P-typ_cation-transptr_N"/>
</dbReference>
<evidence type="ECO:0008006" key="6">
    <source>
        <dbReference type="Google" id="ProtNLM"/>
    </source>
</evidence>
<evidence type="ECO:0000313" key="4">
    <source>
        <dbReference type="EMBL" id="KAF6170312.1"/>
    </source>
</evidence>
<name>A0A7J7NTK2_9MAGN</name>
<keyword evidence="1" id="KW-1133">Transmembrane helix</keyword>
<dbReference type="PANTHER" id="PTHR42861">
    <property type="entry name" value="CALCIUM-TRANSPORTING ATPASE"/>
    <property type="match status" value="1"/>
</dbReference>
<dbReference type="Pfam" id="PF00690">
    <property type="entry name" value="Cation_ATPase_N"/>
    <property type="match status" value="1"/>
</dbReference>
<keyword evidence="5" id="KW-1185">Reference proteome</keyword>